<organism evidence="2 3">
    <name type="scientific">Rubripirellula tenax</name>
    <dbReference type="NCBI Taxonomy" id="2528015"/>
    <lineage>
        <taxon>Bacteria</taxon>
        <taxon>Pseudomonadati</taxon>
        <taxon>Planctomycetota</taxon>
        <taxon>Planctomycetia</taxon>
        <taxon>Pirellulales</taxon>
        <taxon>Pirellulaceae</taxon>
        <taxon>Rubripirellula</taxon>
    </lineage>
</organism>
<comment type="caution">
    <text evidence="2">The sequence shown here is derived from an EMBL/GenBank/DDBJ whole genome shotgun (WGS) entry which is preliminary data.</text>
</comment>
<evidence type="ECO:0000313" key="2">
    <source>
        <dbReference type="EMBL" id="TWU49009.1"/>
    </source>
</evidence>
<name>A0A5C6ENS0_9BACT</name>
<keyword evidence="1" id="KW-0732">Signal</keyword>
<feature type="signal peptide" evidence="1">
    <location>
        <begin position="1"/>
        <end position="25"/>
    </location>
</feature>
<reference evidence="2 3" key="1">
    <citation type="submission" date="2019-02" db="EMBL/GenBank/DDBJ databases">
        <title>Deep-cultivation of Planctomycetes and their phenomic and genomic characterization uncovers novel biology.</title>
        <authorList>
            <person name="Wiegand S."/>
            <person name="Jogler M."/>
            <person name="Boedeker C."/>
            <person name="Pinto D."/>
            <person name="Vollmers J."/>
            <person name="Rivas-Marin E."/>
            <person name="Kohn T."/>
            <person name="Peeters S.H."/>
            <person name="Heuer A."/>
            <person name="Rast P."/>
            <person name="Oberbeckmann S."/>
            <person name="Bunk B."/>
            <person name="Jeske O."/>
            <person name="Meyerdierks A."/>
            <person name="Storesund J.E."/>
            <person name="Kallscheuer N."/>
            <person name="Luecker S."/>
            <person name="Lage O.M."/>
            <person name="Pohl T."/>
            <person name="Merkel B.J."/>
            <person name="Hornburger P."/>
            <person name="Mueller R.-W."/>
            <person name="Bruemmer F."/>
            <person name="Labrenz M."/>
            <person name="Spormann A.M."/>
            <person name="Op Den Camp H."/>
            <person name="Overmann J."/>
            <person name="Amann R."/>
            <person name="Jetten M.S.M."/>
            <person name="Mascher T."/>
            <person name="Medema M.H."/>
            <person name="Devos D.P."/>
            <person name="Kaster A.-K."/>
            <person name="Ovreas L."/>
            <person name="Rohde M."/>
            <person name="Galperin M.Y."/>
            <person name="Jogler C."/>
        </authorList>
    </citation>
    <scope>NUCLEOTIDE SEQUENCE [LARGE SCALE GENOMIC DNA]</scope>
    <source>
        <strain evidence="2 3">Poly51</strain>
    </source>
</reference>
<dbReference type="RefSeq" id="WP_146460615.1">
    <property type="nucleotide sequence ID" value="NZ_SJPW01000006.1"/>
</dbReference>
<accession>A0A5C6ENS0</accession>
<dbReference type="Proteomes" id="UP000318288">
    <property type="component" value="Unassembled WGS sequence"/>
</dbReference>
<sequence precursor="true">MTKLLQAAVLTYAVAALLPFGIASAQELEPIGALPRLGVEWELNVEDQQSNVEAKSPFRWAVFRNKGTGDFLSFATHPGWKNINNINLEYLSDTSKEIFPNGRAVWTQSTLNGTSHAIAFEVVDIRHKNALFNGEKVLEYCFISESPDRDNLMAQGRAWIGPKGVVFAQHTSAKPITSELVDQAIRSIIQGQRKLAASTTR</sequence>
<protein>
    <recommendedName>
        <fullName evidence="4">Methanolan biosynthesis EpsI domain-containing protein</fullName>
    </recommendedName>
</protein>
<feature type="chain" id="PRO_5023151989" description="Methanolan biosynthesis EpsI domain-containing protein" evidence="1">
    <location>
        <begin position="26"/>
        <end position="201"/>
    </location>
</feature>
<evidence type="ECO:0008006" key="4">
    <source>
        <dbReference type="Google" id="ProtNLM"/>
    </source>
</evidence>
<evidence type="ECO:0000313" key="3">
    <source>
        <dbReference type="Proteomes" id="UP000318288"/>
    </source>
</evidence>
<dbReference type="EMBL" id="SJPW01000006">
    <property type="protein sequence ID" value="TWU49009.1"/>
    <property type="molecule type" value="Genomic_DNA"/>
</dbReference>
<keyword evidence="3" id="KW-1185">Reference proteome</keyword>
<proteinExistence type="predicted"/>
<evidence type="ECO:0000256" key="1">
    <source>
        <dbReference type="SAM" id="SignalP"/>
    </source>
</evidence>
<dbReference type="AlphaFoldDB" id="A0A5C6ENS0"/>
<gene>
    <name evidence="2" type="ORF">Poly51_49130</name>
</gene>